<gene>
    <name evidence="2" type="ORF">EH31_02345</name>
</gene>
<dbReference type="RefSeq" id="WP_034957799.1">
    <property type="nucleotide sequence ID" value="NZ_JMIW01000001.1"/>
</dbReference>
<dbReference type="STRING" id="1044.EH31_02345"/>
<evidence type="ECO:0000313" key="3">
    <source>
        <dbReference type="Proteomes" id="UP000027647"/>
    </source>
</evidence>
<reference evidence="2 3" key="1">
    <citation type="submission" date="2014-04" db="EMBL/GenBank/DDBJ databases">
        <title>A comprehensive comparison of genomes of Erythrobacter spp. strains.</title>
        <authorList>
            <person name="Zheng Q."/>
        </authorList>
    </citation>
    <scope>NUCLEOTIDE SEQUENCE [LARGE SCALE GENOMIC DNA]</scope>
    <source>
        <strain evidence="2 3">DSM 6997</strain>
    </source>
</reference>
<evidence type="ECO:0000256" key="1">
    <source>
        <dbReference type="SAM" id="Phobius"/>
    </source>
</evidence>
<dbReference type="OrthoDB" id="7410432at2"/>
<sequence>MNGAVIAFMIAGLVGFGAGAYLSATGERPIGIGLMAMGLLFQVLTLRQLRMARKGANTREGSNDAG</sequence>
<accession>A0A074MFF7</accession>
<dbReference type="Proteomes" id="UP000027647">
    <property type="component" value="Unassembled WGS sequence"/>
</dbReference>
<name>A0A074MFF7_ERYLO</name>
<dbReference type="AlphaFoldDB" id="A0A074MFF7"/>
<keyword evidence="1" id="KW-0472">Membrane</keyword>
<protein>
    <submittedName>
        <fullName evidence="2">Uncharacterized protein</fullName>
    </submittedName>
</protein>
<evidence type="ECO:0000313" key="2">
    <source>
        <dbReference type="EMBL" id="KEO91530.1"/>
    </source>
</evidence>
<dbReference type="EMBL" id="JMIW01000001">
    <property type="protein sequence ID" value="KEO91530.1"/>
    <property type="molecule type" value="Genomic_DNA"/>
</dbReference>
<keyword evidence="1" id="KW-1133">Transmembrane helix</keyword>
<feature type="transmembrane region" description="Helical" evidence="1">
    <location>
        <begin position="30"/>
        <end position="49"/>
    </location>
</feature>
<comment type="caution">
    <text evidence="2">The sequence shown here is derived from an EMBL/GenBank/DDBJ whole genome shotgun (WGS) entry which is preliminary data.</text>
</comment>
<keyword evidence="3" id="KW-1185">Reference proteome</keyword>
<organism evidence="2 3">
    <name type="scientific">Erythrobacter longus</name>
    <dbReference type="NCBI Taxonomy" id="1044"/>
    <lineage>
        <taxon>Bacteria</taxon>
        <taxon>Pseudomonadati</taxon>
        <taxon>Pseudomonadota</taxon>
        <taxon>Alphaproteobacteria</taxon>
        <taxon>Sphingomonadales</taxon>
        <taxon>Erythrobacteraceae</taxon>
        <taxon>Erythrobacter/Porphyrobacter group</taxon>
        <taxon>Erythrobacter</taxon>
    </lineage>
</organism>
<keyword evidence="1" id="KW-0812">Transmembrane</keyword>
<proteinExistence type="predicted"/>